<dbReference type="PANTHER" id="PTHR12526:SF630">
    <property type="entry name" value="GLYCOSYLTRANSFERASE"/>
    <property type="match status" value="1"/>
</dbReference>
<evidence type="ECO:0000259" key="1">
    <source>
        <dbReference type="Pfam" id="PF00534"/>
    </source>
</evidence>
<feature type="domain" description="Glycosyl transferase family 1" evidence="1">
    <location>
        <begin position="191"/>
        <end position="354"/>
    </location>
</feature>
<dbReference type="GO" id="GO:0016757">
    <property type="term" value="F:glycosyltransferase activity"/>
    <property type="evidence" value="ECO:0007669"/>
    <property type="project" value="InterPro"/>
</dbReference>
<dbReference type="SUPFAM" id="SSF53756">
    <property type="entry name" value="UDP-Glycosyltransferase/glycogen phosphorylase"/>
    <property type="match status" value="1"/>
</dbReference>
<protein>
    <submittedName>
        <fullName evidence="2">Glycosyltransferase involved in cell wall bisynthesis</fullName>
    </submittedName>
</protein>
<evidence type="ECO:0000313" key="3">
    <source>
        <dbReference type="Proteomes" id="UP000199306"/>
    </source>
</evidence>
<dbReference type="Proteomes" id="UP000199306">
    <property type="component" value="Unassembled WGS sequence"/>
</dbReference>
<proteinExistence type="predicted"/>
<dbReference type="Pfam" id="PF00534">
    <property type="entry name" value="Glycos_transf_1"/>
    <property type="match status" value="1"/>
</dbReference>
<dbReference type="PANTHER" id="PTHR12526">
    <property type="entry name" value="GLYCOSYLTRANSFERASE"/>
    <property type="match status" value="1"/>
</dbReference>
<dbReference type="CDD" id="cd03801">
    <property type="entry name" value="GT4_PimA-like"/>
    <property type="match status" value="1"/>
</dbReference>
<keyword evidence="3" id="KW-1185">Reference proteome</keyword>
<dbReference type="RefSeq" id="WP_177219483.1">
    <property type="nucleotide sequence ID" value="NZ_FOXH01000017.1"/>
</dbReference>
<dbReference type="InterPro" id="IPR001296">
    <property type="entry name" value="Glyco_trans_1"/>
</dbReference>
<name>A0A1I5Y6E7_9BACT</name>
<sequence>MKKNILFVGHDANRAGSQILLLRFLKLLKNHPDFEFTVLLKHGGELLEEYKKVTDTFIFYNESGATGILAKIKFRFSEKKQVTDQLITRKFDLIVSNTLTNGDIFDTLTAFGCPIFTYVHELEMGIRMYTYPEHFQKVLQNTGLFIACAQSVSLNLINKHGISANKIEVLPSLLPEVAISYQKNPQNTAYIKRELGIPETAFLVGGMGTVDIRKGVDIFLKIAQKLEQEDIWFLWVGGNKNQPEFQIFKIDIERLGLKKILFQESVSNALDYISAFDIFLLSSREDPYPLVVLEAALLEKPIICFDQAGGAKDLIGEDGGFVIDYLDADKMAEKVLYLKANPEICRQFGASSRKKVLTLHNQDRAFQKFTDILNTNVKSD</sequence>
<dbReference type="Gene3D" id="3.40.50.2000">
    <property type="entry name" value="Glycogen Phosphorylase B"/>
    <property type="match status" value="2"/>
</dbReference>
<reference evidence="2 3" key="1">
    <citation type="submission" date="2016-10" db="EMBL/GenBank/DDBJ databases">
        <authorList>
            <person name="de Groot N.N."/>
        </authorList>
    </citation>
    <scope>NUCLEOTIDE SEQUENCE [LARGE SCALE GENOMIC DNA]</scope>
    <source>
        <strain evidence="3">E92,LMG 26720,CCM 7988</strain>
    </source>
</reference>
<dbReference type="AlphaFoldDB" id="A0A1I5Y6E7"/>
<dbReference type="STRING" id="1079859.SAMN04515674_11745"/>
<organism evidence="2 3">
    <name type="scientific">Pseudarcicella hirudinis</name>
    <dbReference type="NCBI Taxonomy" id="1079859"/>
    <lineage>
        <taxon>Bacteria</taxon>
        <taxon>Pseudomonadati</taxon>
        <taxon>Bacteroidota</taxon>
        <taxon>Cytophagia</taxon>
        <taxon>Cytophagales</taxon>
        <taxon>Flectobacillaceae</taxon>
        <taxon>Pseudarcicella</taxon>
    </lineage>
</organism>
<keyword evidence="2" id="KW-0808">Transferase</keyword>
<dbReference type="EMBL" id="FOXH01000017">
    <property type="protein sequence ID" value="SFQ39734.1"/>
    <property type="molecule type" value="Genomic_DNA"/>
</dbReference>
<gene>
    <name evidence="2" type="ORF">SAMN04515674_11745</name>
</gene>
<evidence type="ECO:0000313" key="2">
    <source>
        <dbReference type="EMBL" id="SFQ39734.1"/>
    </source>
</evidence>
<accession>A0A1I5Y6E7</accession>